<name>A0A848KEH1_9NOCA</name>
<keyword evidence="1" id="KW-1133">Transmembrane helix</keyword>
<proteinExistence type="predicted"/>
<feature type="transmembrane region" description="Helical" evidence="1">
    <location>
        <begin position="49"/>
        <end position="68"/>
    </location>
</feature>
<dbReference type="EMBL" id="VCQU01000007">
    <property type="protein sequence ID" value="NMN97333.1"/>
    <property type="molecule type" value="Genomic_DNA"/>
</dbReference>
<organism evidence="2 3">
    <name type="scientific">Antrihabitans stalactiti</name>
    <dbReference type="NCBI Taxonomy" id="2584121"/>
    <lineage>
        <taxon>Bacteria</taxon>
        <taxon>Bacillati</taxon>
        <taxon>Actinomycetota</taxon>
        <taxon>Actinomycetes</taxon>
        <taxon>Mycobacteriales</taxon>
        <taxon>Nocardiaceae</taxon>
        <taxon>Antrihabitans</taxon>
    </lineage>
</organism>
<protein>
    <submittedName>
        <fullName evidence="2">DUF1761 domain-containing protein</fullName>
    </submittedName>
</protein>
<evidence type="ECO:0000256" key="1">
    <source>
        <dbReference type="SAM" id="Phobius"/>
    </source>
</evidence>
<dbReference type="InterPro" id="IPR013879">
    <property type="entry name" value="DUF1761"/>
</dbReference>
<dbReference type="Proteomes" id="UP000535543">
    <property type="component" value="Unassembled WGS sequence"/>
</dbReference>
<keyword evidence="1" id="KW-0812">Transmembrane</keyword>
<evidence type="ECO:0000313" key="3">
    <source>
        <dbReference type="Proteomes" id="UP000535543"/>
    </source>
</evidence>
<dbReference type="AlphaFoldDB" id="A0A848KEH1"/>
<reference evidence="2 3" key="2">
    <citation type="submission" date="2020-06" db="EMBL/GenBank/DDBJ databases">
        <title>Antribacter stalactiti gen. nov., sp. nov., a new member of the family Nacardiaceae isolated from a cave.</title>
        <authorList>
            <person name="Kim I.S."/>
        </authorList>
    </citation>
    <scope>NUCLEOTIDE SEQUENCE [LARGE SCALE GENOMIC DNA]</scope>
    <source>
        <strain evidence="2 3">YC2-7</strain>
    </source>
</reference>
<comment type="caution">
    <text evidence="2">The sequence shown here is derived from an EMBL/GenBank/DDBJ whole genome shotgun (WGS) entry which is preliminary data.</text>
</comment>
<dbReference type="Pfam" id="PF08570">
    <property type="entry name" value="DUF1761"/>
    <property type="match status" value="1"/>
</dbReference>
<keyword evidence="3" id="KW-1185">Reference proteome</keyword>
<keyword evidence="1" id="KW-0472">Membrane</keyword>
<reference evidence="2 3" key="1">
    <citation type="submission" date="2019-05" db="EMBL/GenBank/DDBJ databases">
        <authorList>
            <person name="Lee S.D."/>
        </authorList>
    </citation>
    <scope>NUCLEOTIDE SEQUENCE [LARGE SCALE GENOMIC DNA]</scope>
    <source>
        <strain evidence="2 3">YC2-7</strain>
    </source>
</reference>
<accession>A0A848KEH1</accession>
<feature type="transmembrane region" description="Helical" evidence="1">
    <location>
        <begin position="74"/>
        <end position="95"/>
    </location>
</feature>
<gene>
    <name evidence="2" type="ORF">FGL95_20050</name>
</gene>
<evidence type="ECO:0000313" key="2">
    <source>
        <dbReference type="EMBL" id="NMN97333.1"/>
    </source>
</evidence>
<feature type="transmembrane region" description="Helical" evidence="1">
    <location>
        <begin position="107"/>
        <end position="129"/>
    </location>
</feature>
<sequence>MDDINFLAVGAATIVAFVSASVFYSVFAAQLQAVSSAANPTERPPAWKMLVEIARCVVLTTIFAGIAAEIGVDGIGGAVLLALVLFIGFPAMLWTGAMLWENTPWRLAALHGGDWLLKLLLIAVVIGLWR</sequence>
<dbReference type="RefSeq" id="WP_169590129.1">
    <property type="nucleotide sequence ID" value="NZ_VCQU01000007.1"/>
</dbReference>
<feature type="transmembrane region" description="Helical" evidence="1">
    <location>
        <begin position="6"/>
        <end position="28"/>
    </location>
</feature>